<name>A0ABM3WP98_ERIEU</name>
<keyword evidence="3" id="KW-1133">Transmembrane helix</keyword>
<proteinExistence type="predicted"/>
<dbReference type="Proteomes" id="UP001652624">
    <property type="component" value="Chromosome 23"/>
</dbReference>
<feature type="compositionally biased region" description="Pro residues" evidence="2">
    <location>
        <begin position="60"/>
        <end position="76"/>
    </location>
</feature>
<feature type="compositionally biased region" description="Basic residues" evidence="2">
    <location>
        <begin position="203"/>
        <end position="231"/>
    </location>
</feature>
<evidence type="ECO:0000313" key="5">
    <source>
        <dbReference type="RefSeq" id="XP_060038392.1"/>
    </source>
</evidence>
<sequence length="231" mass="24348">MDERAPGRGPGQDSGSGPELGCAGRALALCAAGVVLAAFSAGAALLAWNLAAAASRRAPCPEPPPGPNATAPPTPDRGPDLQDLRRRLEELERRGARLRGRLDKAEEAHGACQARQNLLQTQLLALETEMKEAKAQGTQMGAENGALTEALERWEAEATESARRLEDAQQRARVAEAEGEACAAREAELRERVSALGAPRTAPRPRPRSGSRAGHAARHAGGCRRPARARS</sequence>
<reference evidence="5" key="1">
    <citation type="submission" date="2025-08" db="UniProtKB">
        <authorList>
            <consortium name="RefSeq"/>
        </authorList>
    </citation>
    <scope>IDENTIFICATION</scope>
</reference>
<dbReference type="Gene3D" id="1.10.287.1490">
    <property type="match status" value="1"/>
</dbReference>
<evidence type="ECO:0000313" key="4">
    <source>
        <dbReference type="Proteomes" id="UP001652624"/>
    </source>
</evidence>
<feature type="region of interest" description="Disordered" evidence="2">
    <location>
        <begin position="192"/>
        <end position="231"/>
    </location>
</feature>
<feature type="coiled-coil region" evidence="1">
    <location>
        <begin position="81"/>
        <end position="178"/>
    </location>
</feature>
<keyword evidence="3" id="KW-0472">Membrane</keyword>
<protein>
    <submittedName>
        <fullName evidence="5">Coiled-coil domain-containing protein 194</fullName>
    </submittedName>
</protein>
<feature type="transmembrane region" description="Helical" evidence="3">
    <location>
        <begin position="26"/>
        <end position="48"/>
    </location>
</feature>
<gene>
    <name evidence="5" type="primary">CCDC194</name>
</gene>
<evidence type="ECO:0000256" key="3">
    <source>
        <dbReference type="SAM" id="Phobius"/>
    </source>
</evidence>
<keyword evidence="4" id="KW-1185">Reference proteome</keyword>
<dbReference type="RefSeq" id="XP_060038392.1">
    <property type="nucleotide sequence ID" value="XM_060182409.1"/>
</dbReference>
<evidence type="ECO:0000256" key="1">
    <source>
        <dbReference type="SAM" id="Coils"/>
    </source>
</evidence>
<keyword evidence="3" id="KW-0812">Transmembrane</keyword>
<feature type="region of interest" description="Disordered" evidence="2">
    <location>
        <begin position="56"/>
        <end position="81"/>
    </location>
</feature>
<keyword evidence="1" id="KW-0175">Coiled coil</keyword>
<dbReference type="SUPFAM" id="SSF57997">
    <property type="entry name" value="Tropomyosin"/>
    <property type="match status" value="1"/>
</dbReference>
<evidence type="ECO:0000256" key="2">
    <source>
        <dbReference type="SAM" id="MobiDB-lite"/>
    </source>
</evidence>
<organism evidence="4 5">
    <name type="scientific">Erinaceus europaeus</name>
    <name type="common">Western European hedgehog</name>
    <dbReference type="NCBI Taxonomy" id="9365"/>
    <lineage>
        <taxon>Eukaryota</taxon>
        <taxon>Metazoa</taxon>
        <taxon>Chordata</taxon>
        <taxon>Craniata</taxon>
        <taxon>Vertebrata</taxon>
        <taxon>Euteleostomi</taxon>
        <taxon>Mammalia</taxon>
        <taxon>Eutheria</taxon>
        <taxon>Laurasiatheria</taxon>
        <taxon>Eulipotyphla</taxon>
        <taxon>Erinaceidae</taxon>
        <taxon>Erinaceinae</taxon>
        <taxon>Erinaceus</taxon>
    </lineage>
</organism>
<dbReference type="GeneID" id="132535652"/>
<accession>A0ABM3WP98</accession>